<evidence type="ECO:0000256" key="1">
    <source>
        <dbReference type="SAM" id="MobiDB-lite"/>
    </source>
</evidence>
<reference evidence="2" key="1">
    <citation type="submission" date="2020-02" db="EMBL/GenBank/DDBJ databases">
        <authorList>
            <person name="Meier V. D."/>
        </authorList>
    </citation>
    <scope>NUCLEOTIDE SEQUENCE</scope>
    <source>
        <strain evidence="2">AVDCRST_MAG96</strain>
    </source>
</reference>
<accession>A0A6J4TVB0</accession>
<sequence length="65" mass="6993">MENTLPDNAAVISSSTPDKVQLKDCMDPSPGSVVLQDECGDALWNKVLAQEKSQTPKGAFETLQD</sequence>
<organism evidence="2">
    <name type="scientific">uncultured Segetibacter sp</name>
    <dbReference type="NCBI Taxonomy" id="481133"/>
    <lineage>
        <taxon>Bacteria</taxon>
        <taxon>Pseudomonadati</taxon>
        <taxon>Bacteroidota</taxon>
        <taxon>Chitinophagia</taxon>
        <taxon>Chitinophagales</taxon>
        <taxon>Chitinophagaceae</taxon>
        <taxon>Segetibacter</taxon>
        <taxon>environmental samples</taxon>
    </lineage>
</organism>
<gene>
    <name evidence="2" type="ORF">AVDCRST_MAG96-3695</name>
</gene>
<feature type="region of interest" description="Disordered" evidence="1">
    <location>
        <begin position="1"/>
        <end position="25"/>
    </location>
</feature>
<evidence type="ECO:0000313" key="2">
    <source>
        <dbReference type="EMBL" id="CAA9533045.1"/>
    </source>
</evidence>
<name>A0A6J4TVB0_9BACT</name>
<protein>
    <submittedName>
        <fullName evidence="2">Uncharacterized protein</fullName>
    </submittedName>
</protein>
<feature type="compositionally biased region" description="Polar residues" evidence="1">
    <location>
        <begin position="1"/>
        <end position="18"/>
    </location>
</feature>
<proteinExistence type="predicted"/>
<dbReference type="EMBL" id="CADCVN010001441">
    <property type="protein sequence ID" value="CAA9533045.1"/>
    <property type="molecule type" value="Genomic_DNA"/>
</dbReference>
<dbReference type="AlphaFoldDB" id="A0A6J4TVB0"/>